<evidence type="ECO:0000259" key="2">
    <source>
        <dbReference type="Pfam" id="PF07045"/>
    </source>
</evidence>
<accession>A0A1H3J9A1</accession>
<feature type="domain" description="DUF1330" evidence="2">
    <location>
        <begin position="62"/>
        <end position="137"/>
    </location>
</feature>
<feature type="region of interest" description="Disordered" evidence="1">
    <location>
        <begin position="1"/>
        <end position="22"/>
    </location>
</feature>
<dbReference type="STRING" id="321339.SAMN05444340_106109"/>
<dbReference type="Pfam" id="PF07045">
    <property type="entry name" value="DUF1330"/>
    <property type="match status" value="1"/>
</dbReference>
<dbReference type="Proteomes" id="UP000199286">
    <property type="component" value="Unassembled WGS sequence"/>
</dbReference>
<dbReference type="RefSeq" id="WP_089882728.1">
    <property type="nucleotide sequence ID" value="NZ_FNPF01000006.1"/>
</dbReference>
<dbReference type="EMBL" id="FNPF01000006">
    <property type="protein sequence ID" value="SDY35988.1"/>
    <property type="molecule type" value="Genomic_DNA"/>
</dbReference>
<evidence type="ECO:0000256" key="1">
    <source>
        <dbReference type="SAM" id="MobiDB-lite"/>
    </source>
</evidence>
<dbReference type="InterPro" id="IPR011008">
    <property type="entry name" value="Dimeric_a/b-barrel"/>
</dbReference>
<keyword evidence="4" id="KW-1185">Reference proteome</keyword>
<name>A0A1H3J9A1_9RHOB</name>
<dbReference type="SUPFAM" id="SSF54909">
    <property type="entry name" value="Dimeric alpha+beta barrel"/>
    <property type="match status" value="1"/>
</dbReference>
<protein>
    <submittedName>
        <fullName evidence="3">Uncharacterized conserved protein, DUF1330 family</fullName>
    </submittedName>
</protein>
<gene>
    <name evidence="3" type="ORF">SAMN05444340_106109</name>
</gene>
<dbReference type="InterPro" id="IPR010753">
    <property type="entry name" value="DUF1330"/>
</dbReference>
<dbReference type="Gene3D" id="3.30.70.100">
    <property type="match status" value="1"/>
</dbReference>
<reference evidence="3 4" key="1">
    <citation type="submission" date="2016-10" db="EMBL/GenBank/DDBJ databases">
        <authorList>
            <person name="de Groot N.N."/>
        </authorList>
    </citation>
    <scope>NUCLEOTIDE SEQUENCE [LARGE SCALE GENOMIC DNA]</scope>
    <source>
        <strain evidence="3 4">DSM 26880</strain>
    </source>
</reference>
<evidence type="ECO:0000313" key="4">
    <source>
        <dbReference type="Proteomes" id="UP000199286"/>
    </source>
</evidence>
<feature type="compositionally biased region" description="Gly residues" evidence="1">
    <location>
        <begin position="1"/>
        <end position="12"/>
    </location>
</feature>
<evidence type="ECO:0000313" key="3">
    <source>
        <dbReference type="EMBL" id="SDY35988.1"/>
    </source>
</evidence>
<sequence length="154" mass="16481">MNTGHTGTGHTGTGHVNPTRDQFDAFKAGDRDAPVEMLNLVRLRDRAEYPAGHPLHGEGLTGAQAYARYGAESAPVLARLGGSILWRGQYQTMLIGPDDEVWDHVFVARYPSARAFLAMVTDSDYASAVIHRTAGVATSRLIRCGAAEPGTAFG</sequence>
<dbReference type="AlphaFoldDB" id="A0A1H3J9A1"/>
<dbReference type="OrthoDB" id="8909581at2"/>
<dbReference type="PANTHER" id="PTHR40257:SF1">
    <property type="entry name" value="DUF1330 DOMAIN-CONTAINING PROTEIN"/>
    <property type="match status" value="1"/>
</dbReference>
<dbReference type="PANTHER" id="PTHR40257">
    <property type="match status" value="1"/>
</dbReference>
<proteinExistence type="predicted"/>
<organism evidence="3 4">
    <name type="scientific">Citreimonas salinaria</name>
    <dbReference type="NCBI Taxonomy" id="321339"/>
    <lineage>
        <taxon>Bacteria</taxon>
        <taxon>Pseudomonadati</taxon>
        <taxon>Pseudomonadota</taxon>
        <taxon>Alphaproteobacteria</taxon>
        <taxon>Rhodobacterales</taxon>
        <taxon>Roseobacteraceae</taxon>
        <taxon>Citreimonas</taxon>
    </lineage>
</organism>